<dbReference type="STRING" id="768679.TTX_1183"/>
<dbReference type="eggNOG" id="arCOG03766">
    <property type="taxonomic scope" value="Archaea"/>
</dbReference>
<dbReference type="Proteomes" id="UP000002654">
    <property type="component" value="Chromosome"/>
</dbReference>
<dbReference type="GeneID" id="11262068"/>
<evidence type="ECO:0000313" key="2">
    <source>
        <dbReference type="Proteomes" id="UP000002654"/>
    </source>
</evidence>
<proteinExistence type="predicted"/>
<accession>G4RJS8</accession>
<organism evidence="1 2">
    <name type="scientific">Thermoproteus tenax (strain ATCC 35583 / DSM 2078 / JCM 9277 / NBRC 100435 / Kra 1)</name>
    <dbReference type="NCBI Taxonomy" id="768679"/>
    <lineage>
        <taxon>Archaea</taxon>
        <taxon>Thermoproteota</taxon>
        <taxon>Thermoprotei</taxon>
        <taxon>Thermoproteales</taxon>
        <taxon>Thermoproteaceae</taxon>
        <taxon>Thermoproteus</taxon>
    </lineage>
</organism>
<gene>
    <name evidence="1" type="ordered locus">TTX_1183</name>
</gene>
<sequence length="188" mass="20660">MSKSTVPVEGDVAREVASLARSHGLSVIRLATDSLKLAAEMLKRGITPSNALEMYKLLEKVMAFDAVPVPLSLMELLAKRWNICDDPEVENFLRETGEKFGKTLLSEFKTFGELVRTASLFLAQFPTARFTINRAGGVWKIYFAPAGPLSAKCLVHFAEGMIRQFGCNAKFTADSIITVEVECPGKTL</sequence>
<dbReference type="RefSeq" id="WP_014127078.1">
    <property type="nucleotide sequence ID" value="NC_016070.1"/>
</dbReference>
<evidence type="ECO:0000313" key="1">
    <source>
        <dbReference type="EMBL" id="CCC81823.1"/>
    </source>
</evidence>
<dbReference type="AlphaFoldDB" id="G4RJS8"/>
<dbReference type="OrthoDB" id="23799at2157"/>
<dbReference type="PATRIC" id="fig|768679.9.peg.1192"/>
<dbReference type="HOGENOM" id="CLU_1381467_0_0_2"/>
<name>G4RJS8_THETK</name>
<reference evidence="1 2" key="1">
    <citation type="journal article" date="2011" name="PLoS ONE">
        <title>The complete genome sequence of Thermoproteus tenax: a physiologically versatile member of the Crenarchaeota.</title>
        <authorList>
            <person name="Siebers B."/>
            <person name="Zaparty M."/>
            <person name="Raddatz G."/>
            <person name="Tjaden B."/>
            <person name="Albers S.V."/>
            <person name="Bell S.D."/>
            <person name="Blombach F."/>
            <person name="Kletzin A."/>
            <person name="Kyrpides N."/>
            <person name="Lanz C."/>
            <person name="Plagens A."/>
            <person name="Rampp M."/>
            <person name="Rosinus A."/>
            <person name="von Jan M."/>
            <person name="Makarova K.S."/>
            <person name="Klenk H.P."/>
            <person name="Schuster S.C."/>
            <person name="Hensel R."/>
        </authorList>
    </citation>
    <scope>NUCLEOTIDE SEQUENCE [LARGE SCALE GENOMIC DNA]</scope>
    <source>
        <strain evidence="2">ATCC 35583 / DSM 2078 / JCM 9277 / NBRC 100435 / Kra 1</strain>
    </source>
</reference>
<dbReference type="EMBL" id="FN869859">
    <property type="protein sequence ID" value="CCC81823.1"/>
    <property type="molecule type" value="Genomic_DNA"/>
</dbReference>
<protein>
    <submittedName>
        <fullName evidence="1">Uncharacterized protein</fullName>
    </submittedName>
</protein>
<dbReference type="PaxDb" id="768679-TTX_1183"/>
<dbReference type="KEGG" id="ttn:TTX_1183"/>
<keyword evidence="2" id="KW-1185">Reference proteome</keyword>